<accession>A0A0P1MI99</accession>
<accession>A0A0N7MUD8</accession>
<keyword evidence="5" id="KW-1185">Reference proteome</keyword>
<name>A0A0P1LYJ7_9BACT</name>
<accession>A0A0S4MQP0</accession>
<evidence type="ECO:0000313" key="4">
    <source>
        <dbReference type="Proteomes" id="UP000182011"/>
    </source>
</evidence>
<evidence type="ECO:0000313" key="2">
    <source>
        <dbReference type="EMBL" id="CUS95344.1"/>
    </source>
</evidence>
<reference evidence="3" key="2">
    <citation type="submission" date="2015-11" db="EMBL/GenBank/DDBJ databases">
        <authorList>
            <person name="Zhang Y."/>
            <person name="Guo Z."/>
        </authorList>
    </citation>
    <scope>NUCLEOTIDE SEQUENCE [LARGE SCALE GENOMIC DNA]</scope>
    <source>
        <strain evidence="3">JGI-4</strain>
    </source>
</reference>
<accession>A0A0P1M0Z6</accession>
<accession>A0A0P1LYJ7</accession>
<organism evidence="3 4">
    <name type="scientific">Candidatus Kryptonium thompsonii</name>
    <dbReference type="NCBI Taxonomy" id="1633631"/>
    <lineage>
        <taxon>Bacteria</taxon>
        <taxon>Pseudomonadati</taxon>
        <taxon>Candidatus Kryptoniota</taxon>
        <taxon>Candidatus Kryptonium</taxon>
    </lineage>
</organism>
<dbReference type="Proteomes" id="UP000182200">
    <property type="component" value="Unassembled WGS sequence"/>
</dbReference>
<accession>A0A0P1MI32</accession>
<accession>A0A0P1MF45</accession>
<reference evidence="4 5" key="1">
    <citation type="submission" date="2015-11" db="EMBL/GenBank/DDBJ databases">
        <authorList>
            <person name="Varghese N."/>
        </authorList>
    </citation>
    <scope>NUCLEOTIDE SEQUENCE [LARGE SCALE GENOMIC DNA]</scope>
    <source>
        <strain evidence="2 5">JGI-8</strain>
    </source>
</reference>
<evidence type="ECO:0000313" key="5">
    <source>
        <dbReference type="Proteomes" id="UP000182200"/>
    </source>
</evidence>
<accession>A0A0P1NVP1</accession>
<accession>A0A0P1M3G4</accession>
<dbReference type="EMBL" id="CZVI01000070">
    <property type="protein sequence ID" value="CUS95344.1"/>
    <property type="molecule type" value="Genomic_DNA"/>
</dbReference>
<dbReference type="RefSeq" id="WP_075426153.1">
    <property type="nucleotide sequence ID" value="NZ_CZVI01000070.1"/>
</dbReference>
<sequence>MFKEKVEEVPKGYGLSQNYPNPFNPVTEIKFALPEDGYVKLIVYDILGREVARLVDGEVRAGYHTVRWDASNMSSGIYIYRIMVGNKFTGAKGMLLIK</sequence>
<dbReference type="InterPro" id="IPR026444">
    <property type="entry name" value="Secre_tail"/>
</dbReference>
<dbReference type="AlphaFoldDB" id="A0A0P1LYJ7"/>
<protein>
    <submittedName>
        <fullName evidence="3">Por secretion system C-terminal sorting domain-containing protein</fullName>
    </submittedName>
</protein>
<accession>A0A0P1N0B8</accession>
<dbReference type="EMBL" id="FAOP01000002">
    <property type="protein sequence ID" value="CUU01344.1"/>
    <property type="molecule type" value="Genomic_DNA"/>
</dbReference>
<dbReference type="Gene3D" id="2.60.40.4070">
    <property type="match status" value="1"/>
</dbReference>
<gene>
    <name evidence="3" type="ORF">JGI4_00249</name>
    <name evidence="2" type="ORF">JGI8_02146</name>
</gene>
<dbReference type="Pfam" id="PF18962">
    <property type="entry name" value="Por_Secre_tail"/>
    <property type="match status" value="1"/>
</dbReference>
<dbReference type="Proteomes" id="UP000182011">
    <property type="component" value="Unassembled WGS sequence"/>
</dbReference>
<evidence type="ECO:0000313" key="3">
    <source>
        <dbReference type="EMBL" id="CUU01344.1"/>
    </source>
</evidence>
<accession>A0A0P1ML67</accession>
<evidence type="ECO:0000259" key="1">
    <source>
        <dbReference type="Pfam" id="PF18962"/>
    </source>
</evidence>
<dbReference type="STRING" id="1633631.GCA_001442925_00251"/>
<dbReference type="NCBIfam" id="TIGR04183">
    <property type="entry name" value="Por_Secre_tail"/>
    <property type="match status" value="1"/>
</dbReference>
<feature type="domain" description="Secretion system C-terminal sorting" evidence="1">
    <location>
        <begin position="19"/>
        <end position="89"/>
    </location>
</feature>
<proteinExistence type="predicted"/>